<accession>A0ABD1S1B0</accession>
<dbReference type="EMBL" id="JBFOLJ010000011">
    <property type="protein sequence ID" value="KAL2494475.1"/>
    <property type="molecule type" value="Genomic_DNA"/>
</dbReference>
<keyword evidence="2" id="KW-1185">Reference proteome</keyword>
<dbReference type="Proteomes" id="UP001604277">
    <property type="component" value="Unassembled WGS sequence"/>
</dbReference>
<proteinExistence type="predicted"/>
<dbReference type="AlphaFoldDB" id="A0ABD1S1B0"/>
<organism evidence="1 2">
    <name type="scientific">Forsythia ovata</name>
    <dbReference type="NCBI Taxonomy" id="205694"/>
    <lineage>
        <taxon>Eukaryota</taxon>
        <taxon>Viridiplantae</taxon>
        <taxon>Streptophyta</taxon>
        <taxon>Embryophyta</taxon>
        <taxon>Tracheophyta</taxon>
        <taxon>Spermatophyta</taxon>
        <taxon>Magnoliopsida</taxon>
        <taxon>eudicotyledons</taxon>
        <taxon>Gunneridae</taxon>
        <taxon>Pentapetalae</taxon>
        <taxon>asterids</taxon>
        <taxon>lamiids</taxon>
        <taxon>Lamiales</taxon>
        <taxon>Oleaceae</taxon>
        <taxon>Forsythieae</taxon>
        <taxon>Forsythia</taxon>
    </lineage>
</organism>
<evidence type="ECO:0000313" key="2">
    <source>
        <dbReference type="Proteomes" id="UP001604277"/>
    </source>
</evidence>
<reference evidence="2" key="1">
    <citation type="submission" date="2024-07" db="EMBL/GenBank/DDBJ databases">
        <title>Two chromosome-level genome assemblies of Korean endemic species Abeliophyllum distichum and Forsythia ovata (Oleaceae).</title>
        <authorList>
            <person name="Jang H."/>
        </authorList>
    </citation>
    <scope>NUCLEOTIDE SEQUENCE [LARGE SCALE GENOMIC DNA]</scope>
</reference>
<name>A0ABD1S1B0_9LAMI</name>
<gene>
    <name evidence="1" type="ORF">Fot_38232</name>
</gene>
<protein>
    <submittedName>
        <fullName evidence="1">E3 ubiquitin-protein ligase</fullName>
    </submittedName>
</protein>
<evidence type="ECO:0000313" key="1">
    <source>
        <dbReference type="EMBL" id="KAL2494475.1"/>
    </source>
</evidence>
<sequence length="119" mass="13428">MILLALQIVNAVLLNLPRDFLNSFIKEGGLFSIDALLSPYNCSQSTSLVFNRMQLEKDGSEKAASRDFQICPCLAFDAGQSSRSLETLTCKIMNASFRETPFRILRSNADEIFCYTFER</sequence>
<comment type="caution">
    <text evidence="1">The sequence shown here is derived from an EMBL/GenBank/DDBJ whole genome shotgun (WGS) entry which is preliminary data.</text>
</comment>